<dbReference type="Pfam" id="PF13439">
    <property type="entry name" value="Glyco_transf_4"/>
    <property type="match status" value="1"/>
</dbReference>
<dbReference type="HOGENOM" id="CLU_009583_2_5_2"/>
<dbReference type="eggNOG" id="arCOG01403">
    <property type="taxonomic scope" value="Archaea"/>
</dbReference>
<accession>C9RF96</accession>
<evidence type="ECO:0000313" key="5">
    <source>
        <dbReference type="Proteomes" id="UP000002063"/>
    </source>
</evidence>
<dbReference type="InterPro" id="IPR028098">
    <property type="entry name" value="Glyco_trans_4-like_N"/>
</dbReference>
<reference evidence="4" key="1">
    <citation type="submission" date="2009-10" db="EMBL/GenBank/DDBJ databases">
        <title>Complete sequence of chromosome of Methanocaldococcus vulcanius M7.</title>
        <authorList>
            <consortium name="US DOE Joint Genome Institute"/>
            <person name="Lucas S."/>
            <person name="Copeland A."/>
            <person name="Lapidus A."/>
            <person name="Glavina del Rio T."/>
            <person name="Dalin E."/>
            <person name="Tice H."/>
            <person name="Bruce D."/>
            <person name="Goodwin L."/>
            <person name="Pitluck S."/>
            <person name="Lcollab F.I."/>
            <person name="Brettin T."/>
            <person name="Detter J.C."/>
            <person name="Han C."/>
            <person name="Tapia R."/>
            <person name="Kuske C.R."/>
            <person name="Schmutz J."/>
            <person name="Larimer F."/>
            <person name="Land M."/>
            <person name="Hauser L."/>
            <person name="Kyrpides N."/>
            <person name="Ovchinikova G."/>
            <person name="Sieprawska-Lupa M."/>
            <person name="Whitman W.B."/>
            <person name="Woyke T."/>
        </authorList>
    </citation>
    <scope>NUCLEOTIDE SEQUENCE [LARGE SCALE GENOMIC DNA]</scope>
    <source>
        <strain evidence="4">M7</strain>
    </source>
</reference>
<evidence type="ECO:0000259" key="3">
    <source>
        <dbReference type="Pfam" id="PF13439"/>
    </source>
</evidence>
<dbReference type="OrthoDB" id="132546at2157"/>
<keyword evidence="1 4" id="KW-0808">Transferase</keyword>
<dbReference type="Pfam" id="PF00534">
    <property type="entry name" value="Glycos_transf_1"/>
    <property type="match status" value="1"/>
</dbReference>
<dbReference type="CAZy" id="GT4">
    <property type="family name" value="Glycosyltransferase Family 4"/>
</dbReference>
<dbReference type="Proteomes" id="UP000002063">
    <property type="component" value="Chromosome"/>
</dbReference>
<dbReference type="STRING" id="579137.Metvu_0385"/>
<dbReference type="CDD" id="cd03801">
    <property type="entry name" value="GT4_PimA-like"/>
    <property type="match status" value="1"/>
</dbReference>
<dbReference type="PANTHER" id="PTHR46401:SF2">
    <property type="entry name" value="GLYCOSYLTRANSFERASE WBBK-RELATED"/>
    <property type="match status" value="1"/>
</dbReference>
<organism evidence="4 5">
    <name type="scientific">Methanocaldococcus vulcanius (strain ATCC 700851 / DSM 12094 / M7)</name>
    <name type="common">Methanococcus vulcanius</name>
    <dbReference type="NCBI Taxonomy" id="579137"/>
    <lineage>
        <taxon>Archaea</taxon>
        <taxon>Methanobacteriati</taxon>
        <taxon>Methanobacteriota</taxon>
        <taxon>Methanomada group</taxon>
        <taxon>Methanococci</taxon>
        <taxon>Methanococcales</taxon>
        <taxon>Methanocaldococcaceae</taxon>
        <taxon>Methanocaldococcus</taxon>
    </lineage>
</organism>
<dbReference type="EMBL" id="CP001787">
    <property type="protein sequence ID" value="ACX72248.1"/>
    <property type="molecule type" value="Genomic_DNA"/>
</dbReference>
<feature type="domain" description="Glycosyl transferase family 1" evidence="2">
    <location>
        <begin position="174"/>
        <end position="326"/>
    </location>
</feature>
<feature type="domain" description="Glycosyltransferase subfamily 4-like N-terminal" evidence="3">
    <location>
        <begin position="13"/>
        <end position="167"/>
    </location>
</feature>
<dbReference type="GeneID" id="8512717"/>
<dbReference type="KEGG" id="mvu:Metvu_0385"/>
<dbReference type="PANTHER" id="PTHR46401">
    <property type="entry name" value="GLYCOSYLTRANSFERASE WBBK-RELATED"/>
    <property type="match status" value="1"/>
</dbReference>
<dbReference type="AlphaFoldDB" id="C9RF96"/>
<gene>
    <name evidence="4" type="ordered locus">Metvu_0385</name>
</gene>
<dbReference type="RefSeq" id="WP_012819792.1">
    <property type="nucleotide sequence ID" value="NC_013407.1"/>
</dbReference>
<dbReference type="InterPro" id="IPR001296">
    <property type="entry name" value="Glyco_trans_1"/>
</dbReference>
<keyword evidence="5" id="KW-1185">Reference proteome</keyword>
<proteinExistence type="predicted"/>
<sequence length="348" mass="39758">MKVLMPTIYHPHIGGITLHVENLVKNLSNVEFHIITYDRYEENRYKNVIVHEVPHLKRIRGISYLINAYKLGKKIIEKEEIDLIHSHYAFPQGCVGALLKRKYHIPHILTLHGSDALILKNSIKGKYFFDYAVYNADTIICVSKYIQSQLAKELRKKSVVVYNGVDENLLYNEGDNEFGLFVGAFVPQKGVDILINAIKGIDFNFKLVGDGKLFKKIERFVLENKLKNVELLGKRSFKDVASLMRTCSFLIVPSRSEGFGMVAVEAMACSKPVIASNVGGLSEIIEDRVNGLLFEKENINDLREKITLLVNNREMRNNLGKEGKKRSKNFSWKKCAEEVLKLYYDSVD</sequence>
<evidence type="ECO:0000313" key="4">
    <source>
        <dbReference type="EMBL" id="ACX72248.1"/>
    </source>
</evidence>
<evidence type="ECO:0000256" key="1">
    <source>
        <dbReference type="ARBA" id="ARBA00022679"/>
    </source>
</evidence>
<dbReference type="Gene3D" id="3.40.50.2000">
    <property type="entry name" value="Glycogen Phosphorylase B"/>
    <property type="match status" value="2"/>
</dbReference>
<name>C9RF96_METVM</name>
<dbReference type="GO" id="GO:0016757">
    <property type="term" value="F:glycosyltransferase activity"/>
    <property type="evidence" value="ECO:0007669"/>
    <property type="project" value="InterPro"/>
</dbReference>
<protein>
    <submittedName>
        <fullName evidence="4">Glycosyl transferase group 1</fullName>
    </submittedName>
</protein>
<dbReference type="SUPFAM" id="SSF53756">
    <property type="entry name" value="UDP-Glycosyltransferase/glycogen phosphorylase"/>
    <property type="match status" value="1"/>
</dbReference>
<evidence type="ECO:0000259" key="2">
    <source>
        <dbReference type="Pfam" id="PF00534"/>
    </source>
</evidence>